<proteinExistence type="predicted"/>
<evidence type="ECO:0000313" key="2">
    <source>
        <dbReference type="Proteomes" id="UP000324800"/>
    </source>
</evidence>
<accession>A0A5J4VZB1</accession>
<comment type="caution">
    <text evidence="1">The sequence shown here is derived from an EMBL/GenBank/DDBJ whole genome shotgun (WGS) entry which is preliminary data.</text>
</comment>
<gene>
    <name evidence="1" type="ORF">EZS28_016456</name>
</gene>
<dbReference type="Proteomes" id="UP000324800">
    <property type="component" value="Unassembled WGS sequence"/>
</dbReference>
<dbReference type="EMBL" id="SNRW01004149">
    <property type="protein sequence ID" value="KAA6388021.1"/>
    <property type="molecule type" value="Genomic_DNA"/>
</dbReference>
<protein>
    <submittedName>
        <fullName evidence="1">Uncharacterized protein</fullName>
    </submittedName>
</protein>
<sequence>MAEGDLQMHDVISKHDETLFGSTRYNTIAPDVYTRPEVNELLNEKADITDLDDYYSKSQTFAKDEVYTRLKQISYSEKMLTKLNQLLDEKADETDLANYVTLGTSQTITANKNFQNSCRFISTKDGMATDTGSSSVKSGVDETIVLLGAGGTKPIAEFGGCVDDSNYVKKTGQATQSITGKLIRKDSTESFGNLEIRQYTAKYNMEGAFVKKTNAKYGFVQKQGQQVQEIEVKLRRKQDDEESEDGDYLAKEEMDKKYISPGEIQTITGAKTITISVTAPAFVKYSGTNQQVLLAD</sequence>
<organism evidence="1 2">
    <name type="scientific">Streblomastix strix</name>
    <dbReference type="NCBI Taxonomy" id="222440"/>
    <lineage>
        <taxon>Eukaryota</taxon>
        <taxon>Metamonada</taxon>
        <taxon>Preaxostyla</taxon>
        <taxon>Oxymonadida</taxon>
        <taxon>Streblomastigidae</taxon>
        <taxon>Streblomastix</taxon>
    </lineage>
</organism>
<reference evidence="1 2" key="1">
    <citation type="submission" date="2019-03" db="EMBL/GenBank/DDBJ databases">
        <title>Single cell metagenomics reveals metabolic interactions within the superorganism composed of flagellate Streblomastix strix and complex community of Bacteroidetes bacteria on its surface.</title>
        <authorList>
            <person name="Treitli S.C."/>
            <person name="Kolisko M."/>
            <person name="Husnik F."/>
            <person name="Keeling P."/>
            <person name="Hampl V."/>
        </authorList>
    </citation>
    <scope>NUCLEOTIDE SEQUENCE [LARGE SCALE GENOMIC DNA]</scope>
    <source>
        <strain evidence="1">ST1C</strain>
    </source>
</reference>
<dbReference type="AlphaFoldDB" id="A0A5J4VZB1"/>
<evidence type="ECO:0000313" key="1">
    <source>
        <dbReference type="EMBL" id="KAA6388021.1"/>
    </source>
</evidence>
<name>A0A5J4VZB1_9EUKA</name>